<organism evidence="2 3">
    <name type="scientific">Adonisia turfae CCMR0081</name>
    <dbReference type="NCBI Taxonomy" id="2292702"/>
    <lineage>
        <taxon>Bacteria</taxon>
        <taxon>Bacillati</taxon>
        <taxon>Cyanobacteriota</taxon>
        <taxon>Adonisia</taxon>
        <taxon>Adonisia turfae</taxon>
    </lineage>
</organism>
<dbReference type="InterPro" id="IPR027417">
    <property type="entry name" value="P-loop_NTPase"/>
</dbReference>
<dbReference type="EMBL" id="QXHD01000004">
    <property type="protein sequence ID" value="NEZ59941.1"/>
    <property type="molecule type" value="Genomic_DNA"/>
</dbReference>
<evidence type="ECO:0000313" key="2">
    <source>
        <dbReference type="EMBL" id="NEZ59941.1"/>
    </source>
</evidence>
<proteinExistence type="predicted"/>
<dbReference type="Gene3D" id="3.40.50.300">
    <property type="entry name" value="P-loop containing nucleotide triphosphate hydrolases"/>
    <property type="match status" value="1"/>
</dbReference>
<sequence length="289" mass="33878">MELLDFPRRFSSLVNPVKIAKNIKWRYGASISNSSHVFVVGAPRSGTTLMFTIIGAHPSFASIDCETFFFVPRDNFNLSSYSRLEKNKNIEMRDIEITLEDSKDIVEFYDKLASKILRDEDKVRFLEKTPFHVLYLKYLVKHFPNARFVNMIRDGRDCYRSNKRLADYYHKPLKKATRLWRDSIRARQTMGKHSQIIDVRYEDLTHNPTETLERVMSFLGEDFYPEQLDPATYSKSTIFRGDKGHERLSQPIKPTSIGKWKKDLTSDEIQYFQKNAGKELVCMGYEILD</sequence>
<dbReference type="PANTHER" id="PTHR12788:SF10">
    <property type="entry name" value="PROTEIN-TYROSINE SULFOTRANSFERASE"/>
    <property type="match status" value="1"/>
</dbReference>
<evidence type="ECO:0000256" key="1">
    <source>
        <dbReference type="ARBA" id="ARBA00022679"/>
    </source>
</evidence>
<comment type="caution">
    <text evidence="2">The sequence shown here is derived from an EMBL/GenBank/DDBJ whole genome shotgun (WGS) entry which is preliminary data.</text>
</comment>
<dbReference type="Proteomes" id="UP000481033">
    <property type="component" value="Unassembled WGS sequence"/>
</dbReference>
<dbReference type="SUPFAM" id="SSF52540">
    <property type="entry name" value="P-loop containing nucleoside triphosphate hydrolases"/>
    <property type="match status" value="1"/>
</dbReference>
<dbReference type="PANTHER" id="PTHR12788">
    <property type="entry name" value="PROTEIN-TYROSINE SULFOTRANSFERASE 2"/>
    <property type="match status" value="1"/>
</dbReference>
<protein>
    <submittedName>
        <fullName evidence="2">Sulfotransferase</fullName>
    </submittedName>
</protein>
<name>A0A6M0RVW8_9CYAN</name>
<accession>A0A6M0RVW8</accession>
<reference evidence="2 3" key="1">
    <citation type="journal article" date="2020" name="Microb. Ecol.">
        <title>Ecogenomics of the Marine Benthic Filamentous Cyanobacterium Adonisia.</title>
        <authorList>
            <person name="Walter J.M."/>
            <person name="Coutinho F.H."/>
            <person name="Leomil L."/>
            <person name="Hargreaves P.I."/>
            <person name="Campeao M.E."/>
            <person name="Vieira V.V."/>
            <person name="Silva B.S."/>
            <person name="Fistarol G.O."/>
            <person name="Salomon P.S."/>
            <person name="Sawabe T."/>
            <person name="Mino S."/>
            <person name="Hosokawa M."/>
            <person name="Miyashita H."/>
            <person name="Maruyama F."/>
            <person name="van Verk M.C."/>
            <person name="Dutilh B.E."/>
            <person name="Thompson C.C."/>
            <person name="Thompson F.L."/>
        </authorList>
    </citation>
    <scope>NUCLEOTIDE SEQUENCE [LARGE SCALE GENOMIC DNA]</scope>
    <source>
        <strain evidence="2 3">CCMR0081</strain>
    </source>
</reference>
<keyword evidence="1 2" id="KW-0808">Transferase</keyword>
<keyword evidence="3" id="KW-1185">Reference proteome</keyword>
<dbReference type="InterPro" id="IPR026634">
    <property type="entry name" value="TPST-like"/>
</dbReference>
<dbReference type="AlphaFoldDB" id="A0A6M0RVW8"/>
<dbReference type="RefSeq" id="WP_163702702.1">
    <property type="nucleotide sequence ID" value="NZ_QXHD01000004.1"/>
</dbReference>
<dbReference type="GO" id="GO:0008476">
    <property type="term" value="F:protein-tyrosine sulfotransferase activity"/>
    <property type="evidence" value="ECO:0007669"/>
    <property type="project" value="InterPro"/>
</dbReference>
<gene>
    <name evidence="2" type="ORF">DXZ20_30715</name>
</gene>
<dbReference type="Pfam" id="PF13469">
    <property type="entry name" value="Sulfotransfer_3"/>
    <property type="match status" value="1"/>
</dbReference>
<evidence type="ECO:0000313" key="3">
    <source>
        <dbReference type="Proteomes" id="UP000481033"/>
    </source>
</evidence>